<organism evidence="1 2">
    <name type="scientific">Alkalitalea saponilacus</name>
    <dbReference type="NCBI Taxonomy" id="889453"/>
    <lineage>
        <taxon>Bacteria</taxon>
        <taxon>Pseudomonadati</taxon>
        <taxon>Bacteroidota</taxon>
        <taxon>Bacteroidia</taxon>
        <taxon>Marinilabiliales</taxon>
        <taxon>Marinilabiliaceae</taxon>
        <taxon>Alkalitalea</taxon>
    </lineage>
</organism>
<dbReference type="EMBL" id="FUYV01000068">
    <property type="protein sequence ID" value="SKC24286.1"/>
    <property type="molecule type" value="Genomic_DNA"/>
</dbReference>
<protein>
    <submittedName>
        <fullName evidence="1">Uncharacterized protein</fullName>
    </submittedName>
</protein>
<evidence type="ECO:0000313" key="2">
    <source>
        <dbReference type="Proteomes" id="UP000191055"/>
    </source>
</evidence>
<dbReference type="Proteomes" id="UP000191055">
    <property type="component" value="Unassembled WGS sequence"/>
</dbReference>
<dbReference type="RefSeq" id="WP_079559215.1">
    <property type="nucleotide sequence ID" value="NZ_CP021904.1"/>
</dbReference>
<name>A0A1T5HUB6_9BACT</name>
<evidence type="ECO:0000313" key="1">
    <source>
        <dbReference type="EMBL" id="SKC24286.1"/>
    </source>
</evidence>
<reference evidence="1 2" key="1">
    <citation type="submission" date="2017-02" db="EMBL/GenBank/DDBJ databases">
        <authorList>
            <person name="Peterson S.W."/>
        </authorList>
    </citation>
    <scope>NUCLEOTIDE SEQUENCE [LARGE SCALE GENOMIC DNA]</scope>
    <source>
        <strain evidence="1 2">DSM 24412</strain>
    </source>
</reference>
<dbReference type="KEGG" id="asx:CDL62_15025"/>
<gene>
    <name evidence="1" type="ORF">SAMN03080601_03585</name>
</gene>
<dbReference type="AlphaFoldDB" id="A0A1T5HUB6"/>
<accession>A0A1T5HUB6</accession>
<dbReference type="OrthoDB" id="1423455at2"/>
<proteinExistence type="predicted"/>
<keyword evidence="2" id="KW-1185">Reference proteome</keyword>
<sequence length="263" mass="30464">MRNGLILLIFGLLSSNCTYQDRASIKTDSIAFHNLENVNDYLEFSSFLLKHPESVHFEEVVRLYFEKKRTLFDSLGWPVIDCFGNCANIKIRPNQNILFEYEKTQLNDLSDSLLAFFINETNSELRSIQIETIDFNGASRRVSKGYVELTYIKDSCEILQNVIEEISKSVTSYKNQLSINWYSKELNSISKTKFEHLDSLVNIRLLIIELEEEYFSPPPPPPPPMFSEIIDNMKIKQLINTATRITHCRFSSYVSLSALHQIL</sequence>